<sequence length="78" mass="9378">MPSRECECLGECGTLITNLDEKELAEWDHKTLYLIHNKCPNGPDFDFKLVEERQDFKLYEQSDYYEDDDWDEDTEHLD</sequence>
<name>A0A2J0Q898_9BACT</name>
<organism evidence="1 2">
    <name type="scientific">Candidatus Yanofskybacteria bacterium CG10_big_fil_rev_8_21_14_0_10_36_16</name>
    <dbReference type="NCBI Taxonomy" id="1975096"/>
    <lineage>
        <taxon>Bacteria</taxon>
        <taxon>Candidatus Yanofskyibacteriota</taxon>
    </lineage>
</organism>
<dbReference type="AlphaFoldDB" id="A0A2J0Q898"/>
<evidence type="ECO:0000313" key="2">
    <source>
        <dbReference type="Proteomes" id="UP000228496"/>
    </source>
</evidence>
<dbReference type="EMBL" id="PCXQ01000003">
    <property type="protein sequence ID" value="PJE51380.1"/>
    <property type="molecule type" value="Genomic_DNA"/>
</dbReference>
<accession>A0A2J0Q898</accession>
<gene>
    <name evidence="1" type="ORF">COV29_01345</name>
</gene>
<evidence type="ECO:0000313" key="1">
    <source>
        <dbReference type="EMBL" id="PJE51380.1"/>
    </source>
</evidence>
<comment type="caution">
    <text evidence="1">The sequence shown here is derived from an EMBL/GenBank/DDBJ whole genome shotgun (WGS) entry which is preliminary data.</text>
</comment>
<dbReference type="Proteomes" id="UP000228496">
    <property type="component" value="Unassembled WGS sequence"/>
</dbReference>
<protein>
    <submittedName>
        <fullName evidence="1">Uncharacterized protein</fullName>
    </submittedName>
</protein>
<reference evidence="1 2" key="1">
    <citation type="submission" date="2017-09" db="EMBL/GenBank/DDBJ databases">
        <title>Depth-based differentiation of microbial function through sediment-hosted aquifers and enrichment of novel symbionts in the deep terrestrial subsurface.</title>
        <authorList>
            <person name="Probst A.J."/>
            <person name="Ladd B."/>
            <person name="Jarett J.K."/>
            <person name="Geller-Mcgrath D.E."/>
            <person name="Sieber C.M."/>
            <person name="Emerson J.B."/>
            <person name="Anantharaman K."/>
            <person name="Thomas B.C."/>
            <person name="Malmstrom R."/>
            <person name="Stieglmeier M."/>
            <person name="Klingl A."/>
            <person name="Woyke T."/>
            <person name="Ryan C.M."/>
            <person name="Banfield J.F."/>
        </authorList>
    </citation>
    <scope>NUCLEOTIDE SEQUENCE [LARGE SCALE GENOMIC DNA]</scope>
    <source>
        <strain evidence="1">CG10_big_fil_rev_8_21_14_0_10_36_16</strain>
    </source>
</reference>
<proteinExistence type="predicted"/>